<dbReference type="SUPFAM" id="SSF53474">
    <property type="entry name" value="alpha/beta-Hydrolases"/>
    <property type="match status" value="1"/>
</dbReference>
<proteinExistence type="inferred from homology"/>
<reference evidence="4 5" key="1">
    <citation type="journal article" date="2018" name="Sci. Rep.">
        <title>Comparative analysis of the Pocillopora damicornis genome highlights role of immune system in coral evolution.</title>
        <authorList>
            <person name="Cunning R."/>
            <person name="Bay R.A."/>
            <person name="Gillette P."/>
            <person name="Baker A.C."/>
            <person name="Traylor-Knowles N."/>
        </authorList>
    </citation>
    <scope>NUCLEOTIDE SEQUENCE [LARGE SCALE GENOMIC DNA]</scope>
    <source>
        <strain evidence="4">RSMAS</strain>
        <tissue evidence="4">Whole animal</tissue>
    </source>
</reference>
<feature type="active site" description="Charge relay system" evidence="2">
    <location>
        <position position="347"/>
    </location>
</feature>
<dbReference type="GO" id="GO:0008126">
    <property type="term" value="F:acetylesterase activity"/>
    <property type="evidence" value="ECO:0007669"/>
    <property type="project" value="TreeGrafter"/>
</dbReference>
<sequence length="388" mass="43122">MSAASLYIVFYLTFVVRKPKIIAKPGSFIYRLIKQRCPFATELYWPTIWCYGGRAQTVVGGVLKSHPVVTYEREILGTRDGGEIALDWCNTKNPTNPLTVLILPGLTGTSQLGYVLHFVLHVTQKLNCAVVVLNNRGLGGLRLKTPRVCCAADTEDLEYVISHLKNKQPRRPVMVAGISLGGIILTNFLCKMAEGKSDITDEILGAAIISTPWDLFKTSNSLEQPLNRLLFNRHLTKLLQNVLKEHLSSTKFQEMTLKLNCDINSGLNSSTVREFDDKIIAPMSGFKDCNEYYAAATLHTKPLCKINIPLLCLNAADDPFAPEESIPFELLSRCPNIAMVLTKHGGHVGFTEGLFPRGAGLMEKVIVQYSQALFEHWSQGRHDSSLMN</sequence>
<dbReference type="GO" id="GO:0047372">
    <property type="term" value="F:monoacylglycerol lipase activity"/>
    <property type="evidence" value="ECO:0007669"/>
    <property type="project" value="TreeGrafter"/>
</dbReference>
<dbReference type="GO" id="GO:0051793">
    <property type="term" value="P:medium-chain fatty acid catabolic process"/>
    <property type="evidence" value="ECO:0007669"/>
    <property type="project" value="TreeGrafter"/>
</dbReference>
<dbReference type="InterPro" id="IPR022742">
    <property type="entry name" value="Hydrolase_4"/>
</dbReference>
<dbReference type="InterPro" id="IPR029058">
    <property type="entry name" value="AB_hydrolase_fold"/>
</dbReference>
<dbReference type="Gene3D" id="3.40.50.1820">
    <property type="entry name" value="alpha/beta hydrolase"/>
    <property type="match status" value="1"/>
</dbReference>
<gene>
    <name evidence="4" type="ORF">pdam_00019567</name>
</gene>
<dbReference type="PIRSF" id="PIRSF005211">
    <property type="entry name" value="Ab_hydro_YheT"/>
    <property type="match status" value="1"/>
</dbReference>
<comment type="caution">
    <text evidence="4">The sequence shown here is derived from an EMBL/GenBank/DDBJ whole genome shotgun (WGS) entry which is preliminary data.</text>
</comment>
<keyword evidence="5" id="KW-1185">Reference proteome</keyword>
<evidence type="ECO:0000256" key="2">
    <source>
        <dbReference type="PIRSR" id="PIRSR005211-1"/>
    </source>
</evidence>
<dbReference type="EMBL" id="RCHS01001650">
    <property type="protein sequence ID" value="RMX52407.1"/>
    <property type="molecule type" value="Genomic_DNA"/>
</dbReference>
<dbReference type="OrthoDB" id="247542at2759"/>
<evidence type="ECO:0000256" key="1">
    <source>
        <dbReference type="ARBA" id="ARBA00010884"/>
    </source>
</evidence>
<organism evidence="4 5">
    <name type="scientific">Pocillopora damicornis</name>
    <name type="common">Cauliflower coral</name>
    <name type="synonym">Millepora damicornis</name>
    <dbReference type="NCBI Taxonomy" id="46731"/>
    <lineage>
        <taxon>Eukaryota</taxon>
        <taxon>Metazoa</taxon>
        <taxon>Cnidaria</taxon>
        <taxon>Anthozoa</taxon>
        <taxon>Hexacorallia</taxon>
        <taxon>Scleractinia</taxon>
        <taxon>Astrocoeniina</taxon>
        <taxon>Pocilloporidae</taxon>
        <taxon>Pocillopora</taxon>
    </lineage>
</organism>
<accession>A0A3M6UFE4</accession>
<evidence type="ECO:0000313" key="5">
    <source>
        <dbReference type="Proteomes" id="UP000275408"/>
    </source>
</evidence>
<dbReference type="PANTHER" id="PTHR10794">
    <property type="entry name" value="ABHYDROLASE DOMAIN-CONTAINING PROTEIN"/>
    <property type="match status" value="1"/>
</dbReference>
<evidence type="ECO:0000313" key="4">
    <source>
        <dbReference type="EMBL" id="RMX52407.1"/>
    </source>
</evidence>
<dbReference type="InterPro" id="IPR050960">
    <property type="entry name" value="AB_hydrolase_4_sf"/>
</dbReference>
<protein>
    <recommendedName>
        <fullName evidence="3">Serine aminopeptidase S33 domain-containing protein</fullName>
    </recommendedName>
</protein>
<feature type="domain" description="Serine aminopeptidase S33" evidence="3">
    <location>
        <begin position="115"/>
        <end position="324"/>
    </location>
</feature>
<dbReference type="PANTHER" id="PTHR10794:SF63">
    <property type="entry name" value="ALPHA_BETA HYDROLASE 1, ISOFORM A"/>
    <property type="match status" value="1"/>
</dbReference>
<dbReference type="Proteomes" id="UP000275408">
    <property type="component" value="Unassembled WGS sequence"/>
</dbReference>
<dbReference type="Pfam" id="PF12146">
    <property type="entry name" value="Hydrolase_4"/>
    <property type="match status" value="1"/>
</dbReference>
<dbReference type="GO" id="GO:0051792">
    <property type="term" value="P:medium-chain fatty acid biosynthetic process"/>
    <property type="evidence" value="ECO:0007669"/>
    <property type="project" value="TreeGrafter"/>
</dbReference>
<feature type="active site" description="Charge relay system" evidence="2">
    <location>
        <position position="318"/>
    </location>
</feature>
<comment type="similarity">
    <text evidence="1">Belongs to the AB hydrolase superfamily. AB hydrolase 4 family.</text>
</comment>
<feature type="active site" description="Charge relay system" evidence="2">
    <location>
        <position position="179"/>
    </location>
</feature>
<evidence type="ECO:0000259" key="3">
    <source>
        <dbReference type="Pfam" id="PF12146"/>
    </source>
</evidence>
<name>A0A3M6UFE4_POCDA</name>
<dbReference type="InterPro" id="IPR012020">
    <property type="entry name" value="ABHD4"/>
</dbReference>
<dbReference type="AlphaFoldDB" id="A0A3M6UFE4"/>